<dbReference type="InterPro" id="IPR045246">
    <property type="entry name" value="Piwi_ago-like"/>
</dbReference>
<dbReference type="InterPro" id="IPR003165">
    <property type="entry name" value="Piwi"/>
</dbReference>
<dbReference type="InterPro" id="IPR032474">
    <property type="entry name" value="Argonaute_N"/>
</dbReference>
<feature type="compositionally biased region" description="Basic and acidic residues" evidence="2">
    <location>
        <begin position="150"/>
        <end position="160"/>
    </location>
</feature>
<dbReference type="Proteomes" id="UP001152795">
    <property type="component" value="Unassembled WGS sequence"/>
</dbReference>
<reference evidence="5" key="1">
    <citation type="submission" date="2020-04" db="EMBL/GenBank/DDBJ databases">
        <authorList>
            <person name="Alioto T."/>
            <person name="Alioto T."/>
            <person name="Gomez Garrido J."/>
        </authorList>
    </citation>
    <scope>NUCLEOTIDE SEQUENCE</scope>
    <source>
        <strain evidence="5">A484AB</strain>
    </source>
</reference>
<protein>
    <submittedName>
        <fullName evidence="5">Argonaute-2 isoform X2</fullName>
    </submittedName>
</protein>
<dbReference type="Pfam" id="PF16487">
    <property type="entry name" value="ArgoMid"/>
    <property type="match status" value="1"/>
</dbReference>
<dbReference type="Gene3D" id="2.170.260.10">
    <property type="entry name" value="paz domain"/>
    <property type="match status" value="1"/>
</dbReference>
<dbReference type="Pfam" id="PF02171">
    <property type="entry name" value="Piwi"/>
    <property type="match status" value="1"/>
</dbReference>
<dbReference type="CDD" id="cd02846">
    <property type="entry name" value="PAZ_argonaute_like"/>
    <property type="match status" value="1"/>
</dbReference>
<feature type="compositionally biased region" description="Low complexity" evidence="2">
    <location>
        <begin position="161"/>
        <end position="174"/>
    </location>
</feature>
<gene>
    <name evidence="5" type="ORF">PACLA_8A031707</name>
</gene>
<dbReference type="InterPro" id="IPR032473">
    <property type="entry name" value="Argonaute_Mid_dom"/>
</dbReference>
<dbReference type="SUPFAM" id="SSF53098">
    <property type="entry name" value="Ribonuclease H-like"/>
    <property type="match status" value="1"/>
</dbReference>
<proteinExistence type="inferred from homology"/>
<feature type="domain" description="PAZ" evidence="3">
    <location>
        <begin position="464"/>
        <end position="570"/>
    </location>
</feature>
<dbReference type="SMART" id="SM00950">
    <property type="entry name" value="Piwi"/>
    <property type="match status" value="1"/>
</dbReference>
<dbReference type="PROSITE" id="PS50822">
    <property type="entry name" value="PIWI"/>
    <property type="match status" value="1"/>
</dbReference>
<comment type="similarity">
    <text evidence="1">Belongs to the argonaute family.</text>
</comment>
<feature type="region of interest" description="Disordered" evidence="2">
    <location>
        <begin position="1"/>
        <end position="260"/>
    </location>
</feature>
<dbReference type="SUPFAM" id="SSF101690">
    <property type="entry name" value="PAZ domain"/>
    <property type="match status" value="1"/>
</dbReference>
<feature type="compositionally biased region" description="Basic residues" evidence="2">
    <location>
        <begin position="8"/>
        <end position="27"/>
    </location>
</feature>
<dbReference type="EMBL" id="CACRXK020013202">
    <property type="protein sequence ID" value="CAB4024726.1"/>
    <property type="molecule type" value="Genomic_DNA"/>
</dbReference>
<feature type="compositionally biased region" description="Polar residues" evidence="2">
    <location>
        <begin position="65"/>
        <end position="83"/>
    </location>
</feature>
<dbReference type="OrthoDB" id="10252740at2759"/>
<feature type="compositionally biased region" description="Basic residues" evidence="2">
    <location>
        <begin position="94"/>
        <end position="105"/>
    </location>
</feature>
<evidence type="ECO:0000259" key="4">
    <source>
        <dbReference type="PROSITE" id="PS50822"/>
    </source>
</evidence>
<dbReference type="Pfam" id="PF08699">
    <property type="entry name" value="ArgoL1"/>
    <property type="match status" value="1"/>
</dbReference>
<dbReference type="InterPro" id="IPR003100">
    <property type="entry name" value="PAZ_dom"/>
</dbReference>
<evidence type="ECO:0000256" key="2">
    <source>
        <dbReference type="SAM" id="MobiDB-lite"/>
    </source>
</evidence>
<accession>A0A6S7IZ23</accession>
<feature type="compositionally biased region" description="Polar residues" evidence="2">
    <location>
        <begin position="217"/>
        <end position="235"/>
    </location>
</feature>
<dbReference type="InterPro" id="IPR036397">
    <property type="entry name" value="RNaseH_sf"/>
</dbReference>
<dbReference type="PANTHER" id="PTHR22891">
    <property type="entry name" value="EUKARYOTIC TRANSLATION INITIATION FACTOR 2C"/>
    <property type="match status" value="1"/>
</dbReference>
<feature type="compositionally biased region" description="Polar residues" evidence="2">
    <location>
        <begin position="35"/>
        <end position="49"/>
    </location>
</feature>
<dbReference type="Pfam" id="PF02170">
    <property type="entry name" value="PAZ"/>
    <property type="match status" value="1"/>
</dbReference>
<sequence>MSEGQGRRGGKGPKGRGKGGRRGKGRGRGNESRQSETSGSAPGGVQQQSQRDEERGATALPVEQRTLQTVESQQTGASSEQVSSGGGTEQKRTQTPKKHRQRKKHVEQTAEQHGGTPEAKTAPEQQPKSQPQLVSQEQVEAPTESPSLKQTERSIGEQVRKQPLQKQQLKQQDQTDGAFPSKPVQGPTSGAQDGAKPKTVPITPQQQPSKTPPSQPAGKQQRQATKPQIPVQQQPTGPPRAEKGELRPPLRPDKGGTAGRPIRLRANFLHVQLPTNDIHHYDTTIQANFKTRPGGDGYTKSEAAKIIHKMVEQYEKVNPSGPKLVYDKDGKNLYCRTPIPGIGKDKKEFKITFITDNGKEREYTVTIQWASKVSLYNLNEALEGRLTEIPRDTFQAVQTVLRFLPAMTSIPIGQSFFSYPDGGEKNLGLGFQIWDGRFVSIRPTQWKMMLNVDTCSTAFYKAQPVLHFMCEYLELNQIPARLNRGQSRIFRKEMKTIQIETTHVKRKQRVSGLSEKSSKEEKFPLEDGKMISVFDYFKSKHNITLRYPDLPCLKIGQKSLIPMELCNIVQGQRKQGRLTPNQTREMIRYTALPAPQRQQEISKLIRNAKFDEDPYCRDFGIKVGKEMATIEGRVLDPPLLNYGPSNKPLVERPRDGVWNMQNKPMYTPKELNEWAIISYENPRFLDDRAIDNFINRLVMAGKEKQLRIHASPCRKAIQRGYEGIGHLFDQLNKDFTNLQLIIVLLPGRGSTDEYYEEVKHFGDVVYGIRTQCIKSNNAKKADMQTLANICLKINAKLGGTTSVIDKGIRSPILKRPVVIFGADVTHPAPADETSPSIAAVVASMDSHPNLYSAEVRVQKHFKKKSLEGIVELKEMVVILLKKFRSSTGVAPEKIIFYRDGVSEGQFKEVLIHELQAFQHACRELHPNYKPQITFIVVQKRHHARFFAENPRDQRGKSKNIPAGTIVDKQVCHPFEFDWYLCSHAGIQGTSKPAHYHVLYDDSNFKSDELQILTNQLCHTYVRCARAVSIPAPVYYAHHVAFRARYHLKEVDRGSSEGSTASGGEVVTLEKEELIRAVRIHDKLSSTMYFA</sequence>
<dbReference type="CDD" id="cd04657">
    <property type="entry name" value="Piwi_ago-like"/>
    <property type="match status" value="1"/>
</dbReference>
<keyword evidence="6" id="KW-1185">Reference proteome</keyword>
<dbReference type="Pfam" id="PF16486">
    <property type="entry name" value="ArgoN"/>
    <property type="match status" value="1"/>
</dbReference>
<feature type="compositionally biased region" description="Basic and acidic residues" evidence="2">
    <location>
        <begin position="240"/>
        <end position="254"/>
    </location>
</feature>
<feature type="compositionally biased region" description="Polar residues" evidence="2">
    <location>
        <begin position="123"/>
        <end position="149"/>
    </location>
</feature>
<dbReference type="PROSITE" id="PS50821">
    <property type="entry name" value="PAZ"/>
    <property type="match status" value="1"/>
</dbReference>
<dbReference type="InterPro" id="IPR032472">
    <property type="entry name" value="ArgoL2"/>
</dbReference>
<dbReference type="GO" id="GO:0003723">
    <property type="term" value="F:RNA binding"/>
    <property type="evidence" value="ECO:0007669"/>
    <property type="project" value="InterPro"/>
</dbReference>
<evidence type="ECO:0000313" key="6">
    <source>
        <dbReference type="Proteomes" id="UP001152795"/>
    </source>
</evidence>
<dbReference type="SMART" id="SM00949">
    <property type="entry name" value="PAZ"/>
    <property type="match status" value="1"/>
</dbReference>
<evidence type="ECO:0000256" key="1">
    <source>
        <dbReference type="RuleBase" id="RU361178"/>
    </source>
</evidence>
<dbReference type="InterPro" id="IPR036085">
    <property type="entry name" value="PAZ_dom_sf"/>
</dbReference>
<dbReference type="InterPro" id="IPR012337">
    <property type="entry name" value="RNaseH-like_sf"/>
</dbReference>
<dbReference type="SMART" id="SM01163">
    <property type="entry name" value="DUF1785"/>
    <property type="match status" value="1"/>
</dbReference>
<comment type="caution">
    <text evidence="5">The sequence shown here is derived from an EMBL/GenBank/DDBJ whole genome shotgun (WGS) entry which is preliminary data.</text>
</comment>
<dbReference type="InterPro" id="IPR014811">
    <property type="entry name" value="ArgoL1"/>
</dbReference>
<dbReference type="Pfam" id="PF16488">
    <property type="entry name" value="ArgoL2"/>
    <property type="match status" value="1"/>
</dbReference>
<dbReference type="Gene3D" id="3.40.50.2300">
    <property type="match status" value="1"/>
</dbReference>
<evidence type="ECO:0000259" key="3">
    <source>
        <dbReference type="PROSITE" id="PS50821"/>
    </source>
</evidence>
<dbReference type="Gene3D" id="3.30.420.10">
    <property type="entry name" value="Ribonuclease H-like superfamily/Ribonuclease H"/>
    <property type="match status" value="1"/>
</dbReference>
<name>A0A6S7IZ23_PARCT</name>
<feature type="domain" description="Piwi" evidence="4">
    <location>
        <begin position="740"/>
        <end position="1048"/>
    </location>
</feature>
<dbReference type="AlphaFoldDB" id="A0A6S7IZ23"/>
<organism evidence="5 6">
    <name type="scientific">Paramuricea clavata</name>
    <name type="common">Red gorgonian</name>
    <name type="synonym">Violescent sea-whip</name>
    <dbReference type="NCBI Taxonomy" id="317549"/>
    <lineage>
        <taxon>Eukaryota</taxon>
        <taxon>Metazoa</taxon>
        <taxon>Cnidaria</taxon>
        <taxon>Anthozoa</taxon>
        <taxon>Octocorallia</taxon>
        <taxon>Malacalcyonacea</taxon>
        <taxon>Plexauridae</taxon>
        <taxon>Paramuricea</taxon>
    </lineage>
</organism>
<evidence type="ECO:0000313" key="5">
    <source>
        <dbReference type="EMBL" id="CAB4024726.1"/>
    </source>
</evidence>